<feature type="region of interest" description="Disordered" evidence="1">
    <location>
        <begin position="1"/>
        <end position="82"/>
    </location>
</feature>
<reference evidence="2 3" key="1">
    <citation type="journal article" date="2012" name="Genome Biol.">
        <title>Genome and low-iron response of an oceanic diatom adapted to chronic iron limitation.</title>
        <authorList>
            <person name="Lommer M."/>
            <person name="Specht M."/>
            <person name="Roy A.S."/>
            <person name="Kraemer L."/>
            <person name="Andreson R."/>
            <person name="Gutowska M.A."/>
            <person name="Wolf J."/>
            <person name="Bergner S.V."/>
            <person name="Schilhabel M.B."/>
            <person name="Klostermeier U.C."/>
            <person name="Beiko R.G."/>
            <person name="Rosenstiel P."/>
            <person name="Hippler M."/>
            <person name="Laroche J."/>
        </authorList>
    </citation>
    <scope>NUCLEOTIDE SEQUENCE [LARGE SCALE GENOMIC DNA]</scope>
    <source>
        <strain evidence="2 3">CCMP1005</strain>
    </source>
</reference>
<evidence type="ECO:0000256" key="1">
    <source>
        <dbReference type="SAM" id="MobiDB-lite"/>
    </source>
</evidence>
<keyword evidence="3" id="KW-1185">Reference proteome</keyword>
<feature type="compositionally biased region" description="Gly residues" evidence="1">
    <location>
        <begin position="248"/>
        <end position="268"/>
    </location>
</feature>
<comment type="caution">
    <text evidence="2">The sequence shown here is derived from an EMBL/GenBank/DDBJ whole genome shotgun (WGS) entry which is preliminary data.</text>
</comment>
<feature type="non-terminal residue" evidence="2">
    <location>
        <position position="1"/>
    </location>
</feature>
<name>K0SGU9_THAOC</name>
<dbReference type="AlphaFoldDB" id="K0SGU9"/>
<sequence>APWQISDRKLSRGGSRRGSEGTGGKSTARRSRDAPRGRIRTAESPLNRGTVAPRGARSLENCAVGARSRRSRKATGAGRAAEPAKFLHACGAATLAWRACQEKERGGGELKLSLVRASRCRASRTLRRTSPPAVTAGPRPASAPPRPDERTPPAWRTRPGGARGANQSGGTRTCAPPAMGGARGRRGPSPLPGEGGTSPSERSRGEGIPSRSGVRHDDARRRGSPRGAHPGETANRRRRAPPRPEGDGQCGGGGESAEGRAGALGGTT</sequence>
<proteinExistence type="predicted"/>
<dbReference type="EMBL" id="AGNL01017083">
    <property type="protein sequence ID" value="EJK64600.1"/>
    <property type="molecule type" value="Genomic_DNA"/>
</dbReference>
<feature type="region of interest" description="Disordered" evidence="1">
    <location>
        <begin position="118"/>
        <end position="268"/>
    </location>
</feature>
<feature type="compositionally biased region" description="Basic residues" evidence="1">
    <location>
        <begin position="118"/>
        <end position="127"/>
    </location>
</feature>
<feature type="compositionally biased region" description="Basic and acidic residues" evidence="1">
    <location>
        <begin position="1"/>
        <end position="10"/>
    </location>
</feature>
<gene>
    <name evidence="2" type="ORF">THAOC_14651</name>
</gene>
<protein>
    <submittedName>
        <fullName evidence="2">Uncharacterized protein</fullName>
    </submittedName>
</protein>
<evidence type="ECO:0000313" key="2">
    <source>
        <dbReference type="EMBL" id="EJK64600.1"/>
    </source>
</evidence>
<dbReference type="Proteomes" id="UP000266841">
    <property type="component" value="Unassembled WGS sequence"/>
</dbReference>
<organism evidence="2 3">
    <name type="scientific">Thalassiosira oceanica</name>
    <name type="common">Marine diatom</name>
    <dbReference type="NCBI Taxonomy" id="159749"/>
    <lineage>
        <taxon>Eukaryota</taxon>
        <taxon>Sar</taxon>
        <taxon>Stramenopiles</taxon>
        <taxon>Ochrophyta</taxon>
        <taxon>Bacillariophyta</taxon>
        <taxon>Coscinodiscophyceae</taxon>
        <taxon>Thalassiosirophycidae</taxon>
        <taxon>Thalassiosirales</taxon>
        <taxon>Thalassiosiraceae</taxon>
        <taxon>Thalassiosira</taxon>
    </lineage>
</organism>
<accession>K0SGU9</accession>
<evidence type="ECO:0000313" key="3">
    <source>
        <dbReference type="Proteomes" id="UP000266841"/>
    </source>
</evidence>